<protein>
    <submittedName>
        <fullName evidence="2">Uncharacterized protein</fullName>
    </submittedName>
</protein>
<reference evidence="2" key="1">
    <citation type="submission" date="2022-07" db="EMBL/GenBank/DDBJ databases">
        <title>Phylogenomic reconstructions and comparative analyses of Kickxellomycotina fungi.</title>
        <authorList>
            <person name="Reynolds N.K."/>
            <person name="Stajich J.E."/>
            <person name="Barry K."/>
            <person name="Grigoriev I.V."/>
            <person name="Crous P."/>
            <person name="Smith M.E."/>
        </authorList>
    </citation>
    <scope>NUCLEOTIDE SEQUENCE</scope>
    <source>
        <strain evidence="2">NBRC 100468</strain>
    </source>
</reference>
<dbReference type="OrthoDB" id="376826at2759"/>
<dbReference type="AlphaFoldDB" id="A0A9W8DSP7"/>
<gene>
    <name evidence="2" type="ORF">H4219_003616</name>
</gene>
<dbReference type="Proteomes" id="UP001150538">
    <property type="component" value="Unassembled WGS sequence"/>
</dbReference>
<evidence type="ECO:0000313" key="3">
    <source>
        <dbReference type="Proteomes" id="UP001150538"/>
    </source>
</evidence>
<name>A0A9W8DSP7_9FUNG</name>
<sequence>MATDTEYNNSAAPEPAPVAEKTIFTRLYALPFIRDTLVSIHEVADKNQYSSAILARAENLGGKVVYSVASVPRLQGPLKTLDTLAQGSLDKVEAVYPSVKKPSKELIDSVKAYYHDTRQAYPKVAHIIDTAESTSSQVLDVVDKTVEKVLPPTENQKVEGQDSSSSEKEETANRNAPTKAFAIATKISTRVYYRIEPHVYTLSDAARHPIATAKNTILFATVTLKDTANVYKDEITARATTTFQFLQSFAKSTLESLPAYLPQHLQPYYNSSKDALTTKYQKLYTEYKRSDEDTQSKVLNLILIGGEQIPILERITKNFYDKASSARSSEPSSPTSPHHQQQQQTSTAAA</sequence>
<evidence type="ECO:0000313" key="2">
    <source>
        <dbReference type="EMBL" id="KAJ1916746.1"/>
    </source>
</evidence>
<feature type="compositionally biased region" description="Low complexity" evidence="1">
    <location>
        <begin position="323"/>
        <end position="350"/>
    </location>
</feature>
<evidence type="ECO:0000256" key="1">
    <source>
        <dbReference type="SAM" id="MobiDB-lite"/>
    </source>
</evidence>
<keyword evidence="3" id="KW-1185">Reference proteome</keyword>
<feature type="region of interest" description="Disordered" evidence="1">
    <location>
        <begin position="151"/>
        <end position="176"/>
    </location>
</feature>
<accession>A0A9W8DSP7</accession>
<dbReference type="EMBL" id="JANBPU010000093">
    <property type="protein sequence ID" value="KAJ1916746.1"/>
    <property type="molecule type" value="Genomic_DNA"/>
</dbReference>
<proteinExistence type="predicted"/>
<comment type="caution">
    <text evidence="2">The sequence shown here is derived from an EMBL/GenBank/DDBJ whole genome shotgun (WGS) entry which is preliminary data.</text>
</comment>
<organism evidence="2 3">
    <name type="scientific">Mycoemilia scoparia</name>
    <dbReference type="NCBI Taxonomy" id="417184"/>
    <lineage>
        <taxon>Eukaryota</taxon>
        <taxon>Fungi</taxon>
        <taxon>Fungi incertae sedis</taxon>
        <taxon>Zoopagomycota</taxon>
        <taxon>Kickxellomycotina</taxon>
        <taxon>Kickxellomycetes</taxon>
        <taxon>Kickxellales</taxon>
        <taxon>Kickxellaceae</taxon>
        <taxon>Mycoemilia</taxon>
    </lineage>
</organism>
<feature type="compositionally biased region" description="Basic and acidic residues" evidence="1">
    <location>
        <begin position="156"/>
        <end position="172"/>
    </location>
</feature>
<feature type="region of interest" description="Disordered" evidence="1">
    <location>
        <begin position="322"/>
        <end position="350"/>
    </location>
</feature>